<keyword evidence="3" id="KW-1185">Reference proteome</keyword>
<dbReference type="EMBL" id="CP060131">
    <property type="protein sequence ID" value="QNG52281.1"/>
    <property type="molecule type" value="Genomic_DNA"/>
</dbReference>
<dbReference type="Proteomes" id="UP000515728">
    <property type="component" value="Chromosome"/>
</dbReference>
<organism evidence="2 3">
    <name type="scientific">Pseudonocardia petroleophila</name>
    <dbReference type="NCBI Taxonomy" id="37331"/>
    <lineage>
        <taxon>Bacteria</taxon>
        <taxon>Bacillati</taxon>
        <taxon>Actinomycetota</taxon>
        <taxon>Actinomycetes</taxon>
        <taxon>Pseudonocardiales</taxon>
        <taxon>Pseudonocardiaceae</taxon>
        <taxon>Pseudonocardia</taxon>
    </lineage>
</organism>
<dbReference type="RefSeq" id="WP_185719031.1">
    <property type="nucleotide sequence ID" value="NZ_BAAAWI010000001.1"/>
</dbReference>
<gene>
    <name evidence="2" type="ORF">H6H00_30305</name>
</gene>
<evidence type="ECO:0000313" key="2">
    <source>
        <dbReference type="EMBL" id="QNG52281.1"/>
    </source>
</evidence>
<reference evidence="2 3" key="1">
    <citation type="submission" date="2020-08" db="EMBL/GenBank/DDBJ databases">
        <authorList>
            <person name="Mo P."/>
        </authorList>
    </citation>
    <scope>NUCLEOTIDE SEQUENCE [LARGE SCALE GENOMIC DNA]</scope>
    <source>
        <strain evidence="2 3">CGMCC 4.1532</strain>
    </source>
</reference>
<feature type="region of interest" description="Disordered" evidence="1">
    <location>
        <begin position="30"/>
        <end position="99"/>
    </location>
</feature>
<sequence>MTPVAVLVLVVGVLVVLAIAGTAFALDARRRRTAHRPAAPPHPAPEHPAPERPTPPARQVEPIDSARAQEDPPTVMTRGDDGPTVAIPRPADPEDPGRP</sequence>
<dbReference type="AlphaFoldDB" id="A0A7G7MHM0"/>
<accession>A0A7G7MHM0</accession>
<dbReference type="KEGG" id="ppel:H6H00_30305"/>
<evidence type="ECO:0000256" key="1">
    <source>
        <dbReference type="SAM" id="MobiDB-lite"/>
    </source>
</evidence>
<evidence type="ECO:0000313" key="3">
    <source>
        <dbReference type="Proteomes" id="UP000515728"/>
    </source>
</evidence>
<proteinExistence type="predicted"/>
<protein>
    <submittedName>
        <fullName evidence="2">Uncharacterized protein</fullName>
    </submittedName>
</protein>
<name>A0A7G7MHM0_9PSEU</name>